<dbReference type="InterPro" id="IPR050833">
    <property type="entry name" value="Poly_Biosynth_Transport"/>
</dbReference>
<protein>
    <submittedName>
        <fullName evidence="8">Lipopolysaccharide biosynthesis protein</fullName>
    </submittedName>
</protein>
<keyword evidence="3" id="KW-1003">Cell membrane</keyword>
<proteinExistence type="inferred from homology"/>
<comment type="similarity">
    <text evidence="2">Belongs to the polysaccharide synthase family.</text>
</comment>
<evidence type="ECO:0000256" key="5">
    <source>
        <dbReference type="ARBA" id="ARBA00022989"/>
    </source>
</evidence>
<dbReference type="PANTHER" id="PTHR30250">
    <property type="entry name" value="PST FAMILY PREDICTED COLANIC ACID TRANSPORTER"/>
    <property type="match status" value="1"/>
</dbReference>
<feature type="transmembrane region" description="Helical" evidence="7">
    <location>
        <begin position="82"/>
        <end position="105"/>
    </location>
</feature>
<evidence type="ECO:0000256" key="7">
    <source>
        <dbReference type="SAM" id="Phobius"/>
    </source>
</evidence>
<feature type="transmembrane region" description="Helical" evidence="7">
    <location>
        <begin position="150"/>
        <end position="169"/>
    </location>
</feature>
<dbReference type="EMBL" id="JACJMO010000017">
    <property type="protein sequence ID" value="MBM6858073.1"/>
    <property type="molecule type" value="Genomic_DNA"/>
</dbReference>
<dbReference type="GO" id="GO:0005886">
    <property type="term" value="C:plasma membrane"/>
    <property type="evidence" value="ECO:0007669"/>
    <property type="project" value="UniProtKB-SubCell"/>
</dbReference>
<evidence type="ECO:0000256" key="4">
    <source>
        <dbReference type="ARBA" id="ARBA00022692"/>
    </source>
</evidence>
<keyword evidence="4 7" id="KW-0812">Transmembrane</keyword>
<comment type="caution">
    <text evidence="8">The sequence shown here is derived from an EMBL/GenBank/DDBJ whole genome shotgun (WGS) entry which is preliminary data.</text>
</comment>
<feature type="transmembrane region" description="Helical" evidence="7">
    <location>
        <begin position="356"/>
        <end position="376"/>
    </location>
</feature>
<accession>A0AA40ZU34</accession>
<gene>
    <name evidence="8" type="ORF">H6D15_10760</name>
</gene>
<keyword evidence="6 7" id="KW-0472">Membrane</keyword>
<keyword evidence="9" id="KW-1185">Reference proteome</keyword>
<dbReference type="RefSeq" id="WP_204972349.1">
    <property type="nucleotide sequence ID" value="NZ_JAAZTS010000017.1"/>
</dbReference>
<feature type="transmembrane region" description="Helical" evidence="7">
    <location>
        <begin position="47"/>
        <end position="70"/>
    </location>
</feature>
<dbReference type="AlphaFoldDB" id="A0AA40ZU34"/>
<feature type="transmembrane region" description="Helical" evidence="7">
    <location>
        <begin position="327"/>
        <end position="344"/>
    </location>
</feature>
<evidence type="ECO:0000313" key="9">
    <source>
        <dbReference type="Proteomes" id="UP000698924"/>
    </source>
</evidence>
<feature type="transmembrane region" description="Helical" evidence="7">
    <location>
        <begin position="441"/>
        <end position="461"/>
    </location>
</feature>
<evidence type="ECO:0000256" key="6">
    <source>
        <dbReference type="ARBA" id="ARBA00023136"/>
    </source>
</evidence>
<feature type="transmembrane region" description="Helical" evidence="7">
    <location>
        <begin position="14"/>
        <end position="35"/>
    </location>
</feature>
<evidence type="ECO:0000256" key="3">
    <source>
        <dbReference type="ARBA" id="ARBA00022475"/>
    </source>
</evidence>
<keyword evidence="5 7" id="KW-1133">Transmembrane helix</keyword>
<dbReference type="PANTHER" id="PTHR30250:SF10">
    <property type="entry name" value="LIPOPOLYSACCHARIDE BIOSYNTHESIS PROTEIN WZXC"/>
    <property type="match status" value="1"/>
</dbReference>
<evidence type="ECO:0000256" key="1">
    <source>
        <dbReference type="ARBA" id="ARBA00004651"/>
    </source>
</evidence>
<name>A0AA40ZU34_9BACT</name>
<feature type="transmembrane region" description="Helical" evidence="7">
    <location>
        <begin position="413"/>
        <end position="435"/>
    </location>
</feature>
<evidence type="ECO:0000313" key="8">
    <source>
        <dbReference type="EMBL" id="MBM6858073.1"/>
    </source>
</evidence>
<dbReference type="CDD" id="cd13127">
    <property type="entry name" value="MATE_tuaB_like"/>
    <property type="match status" value="1"/>
</dbReference>
<reference evidence="8 9" key="1">
    <citation type="journal article" date="2021" name="Sci. Rep.">
        <title>The distribution of antibiotic resistance genes in chicken gut microbiota commensals.</title>
        <authorList>
            <person name="Juricova H."/>
            <person name="Matiasovicova J."/>
            <person name="Kubasova T."/>
            <person name="Cejkova D."/>
            <person name="Rychlik I."/>
        </authorList>
    </citation>
    <scope>NUCLEOTIDE SEQUENCE [LARGE SCALE GENOMIC DNA]</scope>
    <source>
        <strain evidence="8 9">An421</strain>
    </source>
</reference>
<sequence>MSQPSLKEKTAKGLLWGGIGNGALQLLNLAFGIFLSRLLTPADYGMVGALTIFSALAGIFAESGFILAIVNKKEVRHDDYNAVFWFNITVGGTLYLLLFACAPLIARFYHTPELAPLARFLFLSFLVGSTTAAPLAYYFRNLMVKERSQIQITAIIVSGIVGVTCAYRGWGSWGIAVQTVVYSGMNALLIWLRSPWRPTFSFNRKALLDMLPFSSKLLFTSIFTHVNNNIFSVLLGRFYTLQQVGYYTQGSKWTTMGYSTVSGMVNSVGQPVFREASDDPARLQHIFHKMLRFTVFVSLPAMFGLGLVAEELIVIAITDKWLPCAPVMQILCVWGAFMPVSTLYSNLLNSLGRPNIYMWNTICLGAFQLLCVWASYPYGLHTMLVAFTAANLLWLGVWQHFARKHAGIRLRDVLKDIAPYLLVTLAVMAATWTATRGIGNLYLRLGAKIAMAATLYVLLMWRLRSKIFYESIQYLFKKKKIV</sequence>
<dbReference type="Pfam" id="PF13440">
    <property type="entry name" value="Polysacc_synt_3"/>
    <property type="match status" value="1"/>
</dbReference>
<dbReference type="Proteomes" id="UP000698924">
    <property type="component" value="Unassembled WGS sequence"/>
</dbReference>
<feature type="transmembrane region" description="Helical" evidence="7">
    <location>
        <begin position="293"/>
        <end position="315"/>
    </location>
</feature>
<feature type="transmembrane region" description="Helical" evidence="7">
    <location>
        <begin position="117"/>
        <end position="138"/>
    </location>
</feature>
<comment type="subcellular location">
    <subcellularLocation>
        <location evidence="1">Cell membrane</location>
        <topology evidence="1">Multi-pass membrane protein</topology>
    </subcellularLocation>
</comment>
<evidence type="ECO:0000256" key="2">
    <source>
        <dbReference type="ARBA" id="ARBA00007430"/>
    </source>
</evidence>
<feature type="transmembrane region" description="Helical" evidence="7">
    <location>
        <begin position="382"/>
        <end position="401"/>
    </location>
</feature>
<organism evidence="8 9">
    <name type="scientific">Caecibacteroides pullorum</name>
    <dbReference type="NCBI Taxonomy" id="2725562"/>
    <lineage>
        <taxon>Bacteria</taxon>
        <taxon>Pseudomonadati</taxon>
        <taxon>Bacteroidota</taxon>
        <taxon>Bacteroidia</taxon>
        <taxon>Bacteroidales</taxon>
        <taxon>Bacteroidaceae</taxon>
        <taxon>Caecibacteroides</taxon>
    </lineage>
</organism>